<keyword evidence="3" id="KW-1185">Reference proteome</keyword>
<feature type="transmembrane region" description="Helical" evidence="1">
    <location>
        <begin position="6"/>
        <end position="22"/>
    </location>
</feature>
<protein>
    <submittedName>
        <fullName evidence="2">DUF2304 domain-containing protein</fullName>
    </submittedName>
</protein>
<gene>
    <name evidence="2" type="ORF">DQG23_18155</name>
</gene>
<dbReference type="Proteomes" id="UP000250369">
    <property type="component" value="Unassembled WGS sequence"/>
</dbReference>
<dbReference type="EMBL" id="QMFB01000010">
    <property type="protein sequence ID" value="RAV19852.1"/>
    <property type="molecule type" value="Genomic_DNA"/>
</dbReference>
<sequence>MNIYSVSIVFCLAFVFITVELIRRQKIAERYALLWLSLGLVMVLLSLFPKLLQTVAELLGIFYAPSLLFLIGSAFALLLIMHVTMVISRLHRKVTRLIQELALLKAALGDDRDGRSDRNS</sequence>
<name>A0A329MJN0_9BACL</name>
<evidence type="ECO:0000256" key="1">
    <source>
        <dbReference type="SAM" id="Phobius"/>
    </source>
</evidence>
<evidence type="ECO:0000313" key="2">
    <source>
        <dbReference type="EMBL" id="RAV19852.1"/>
    </source>
</evidence>
<proteinExistence type="predicted"/>
<dbReference type="RefSeq" id="WP_113032282.1">
    <property type="nucleotide sequence ID" value="NZ_QMFB01000010.1"/>
</dbReference>
<comment type="caution">
    <text evidence="2">The sequence shown here is derived from an EMBL/GenBank/DDBJ whole genome shotgun (WGS) entry which is preliminary data.</text>
</comment>
<accession>A0A329MJN0</accession>
<evidence type="ECO:0000313" key="3">
    <source>
        <dbReference type="Proteomes" id="UP000250369"/>
    </source>
</evidence>
<organism evidence="2 3">
    <name type="scientific">Paenibacillus contaminans</name>
    <dbReference type="NCBI Taxonomy" id="450362"/>
    <lineage>
        <taxon>Bacteria</taxon>
        <taxon>Bacillati</taxon>
        <taxon>Bacillota</taxon>
        <taxon>Bacilli</taxon>
        <taxon>Bacillales</taxon>
        <taxon>Paenibacillaceae</taxon>
        <taxon>Paenibacillus</taxon>
    </lineage>
</organism>
<feature type="transmembrane region" description="Helical" evidence="1">
    <location>
        <begin position="61"/>
        <end position="87"/>
    </location>
</feature>
<keyword evidence="1" id="KW-1133">Transmembrane helix</keyword>
<dbReference type="AlphaFoldDB" id="A0A329MJN0"/>
<keyword evidence="1" id="KW-0472">Membrane</keyword>
<reference evidence="2 3" key="1">
    <citation type="journal article" date="2009" name="Int. J. Syst. Evol. Microbiol.">
        <title>Paenibacillus contaminans sp. nov., isolated from a contaminated laboratory plate.</title>
        <authorList>
            <person name="Chou J.H."/>
            <person name="Lee J.H."/>
            <person name="Lin M.C."/>
            <person name="Chang P.S."/>
            <person name="Arun A.B."/>
            <person name="Young C.C."/>
            <person name="Chen W.M."/>
        </authorList>
    </citation>
    <scope>NUCLEOTIDE SEQUENCE [LARGE SCALE GENOMIC DNA]</scope>
    <source>
        <strain evidence="2 3">CKOBP-6</strain>
    </source>
</reference>
<dbReference type="InterPro" id="IPR019277">
    <property type="entry name" value="DUF2304"/>
</dbReference>
<feature type="transmembrane region" description="Helical" evidence="1">
    <location>
        <begin position="31"/>
        <end position="49"/>
    </location>
</feature>
<keyword evidence="1" id="KW-0812">Transmembrane</keyword>
<dbReference type="Pfam" id="PF10066">
    <property type="entry name" value="DUF2304"/>
    <property type="match status" value="1"/>
</dbReference>
<dbReference type="OrthoDB" id="677868at2"/>